<feature type="chain" id="PRO_5047324383" evidence="3">
    <location>
        <begin position="28"/>
        <end position="433"/>
    </location>
</feature>
<keyword evidence="1 3" id="KW-0732">Signal</keyword>
<evidence type="ECO:0000313" key="6">
    <source>
        <dbReference type="Proteomes" id="UP000646749"/>
    </source>
</evidence>
<evidence type="ECO:0000256" key="1">
    <source>
        <dbReference type="ARBA" id="ARBA00022729"/>
    </source>
</evidence>
<gene>
    <name evidence="5" type="ORF">Pen02_80320</name>
</gene>
<protein>
    <submittedName>
        <fullName evidence="5">Phospholipase</fullName>
    </submittedName>
</protein>
<feature type="region of interest" description="Disordered" evidence="2">
    <location>
        <begin position="160"/>
        <end position="183"/>
    </location>
</feature>
<accession>A0ABQ4EEF1</accession>
<dbReference type="InterPro" id="IPR029058">
    <property type="entry name" value="AB_hydrolase_fold"/>
</dbReference>
<organism evidence="5 6">
    <name type="scientific">Plantactinospora endophytica</name>
    <dbReference type="NCBI Taxonomy" id="673535"/>
    <lineage>
        <taxon>Bacteria</taxon>
        <taxon>Bacillati</taxon>
        <taxon>Actinomycetota</taxon>
        <taxon>Actinomycetes</taxon>
        <taxon>Micromonosporales</taxon>
        <taxon>Micromonosporaceae</taxon>
        <taxon>Plantactinospora</taxon>
    </lineage>
</organism>
<dbReference type="InterPro" id="IPR041172">
    <property type="entry name" value="EstA_Ig-like_N"/>
</dbReference>
<evidence type="ECO:0000259" key="4">
    <source>
        <dbReference type="Pfam" id="PF18435"/>
    </source>
</evidence>
<dbReference type="Gene3D" id="3.40.50.1820">
    <property type="entry name" value="alpha/beta hydrolase"/>
    <property type="match status" value="1"/>
</dbReference>
<dbReference type="Gene3D" id="2.60.40.2180">
    <property type="match status" value="1"/>
</dbReference>
<dbReference type="EMBL" id="BONW01000051">
    <property type="protein sequence ID" value="GIG93096.1"/>
    <property type="molecule type" value="Genomic_DNA"/>
</dbReference>
<comment type="caution">
    <text evidence="5">The sequence shown here is derived from an EMBL/GenBank/DDBJ whole genome shotgun (WGS) entry which is preliminary data.</text>
</comment>
<evidence type="ECO:0000256" key="3">
    <source>
        <dbReference type="SAM" id="SignalP"/>
    </source>
</evidence>
<dbReference type="InterPro" id="IPR050955">
    <property type="entry name" value="Plant_Biomass_Hydrol_Est"/>
</dbReference>
<evidence type="ECO:0000256" key="2">
    <source>
        <dbReference type="SAM" id="MobiDB-lite"/>
    </source>
</evidence>
<sequence>MSKRTSLAGATAIALATVLIAPSGAAGAPGEGGDGIRNVIPITEVLAFGQKVTAVAVEYSSTVNPRDLSRDTFTVSDSLYNFRFNPVSDLTDPTKRANRTITAVYTNDAPALEADKKSDPGKYVIIELDPKDPGGNTVMADGRHVKVIADLQTRVVQEKAVHAQPGNGQGHGPTLAPGSTEERGVTQPAINLLADDFVYKRYTSTNGTLLPYAYHLPDGYDPAKKYPLVVILPGHGMGYNGSNEGVQVAADIPATAWQQEKWTGTKERVIVLAPQNQRIGTPDAQAAVMIELLNKFISEFSVDQDRIYNSTVSYGSTLAWSALTSHPGLFDGSLITGGFGASEAQAATIANSGSPVWITHGTGDHLLNVITTGQASYNRIWNAYIALGKTPAQSNALVKYTEYADSAFYEPDRHLAAAPTYEDKTILRWLLSQ</sequence>
<dbReference type="PANTHER" id="PTHR43037:SF1">
    <property type="entry name" value="BLL1128 PROTEIN"/>
    <property type="match status" value="1"/>
</dbReference>
<feature type="signal peptide" evidence="3">
    <location>
        <begin position="1"/>
        <end position="27"/>
    </location>
</feature>
<reference evidence="5 6" key="1">
    <citation type="submission" date="2021-01" db="EMBL/GenBank/DDBJ databases">
        <title>Whole genome shotgun sequence of Plantactinospora endophytica NBRC 110450.</title>
        <authorList>
            <person name="Komaki H."/>
            <person name="Tamura T."/>
        </authorList>
    </citation>
    <scope>NUCLEOTIDE SEQUENCE [LARGE SCALE GENOMIC DNA]</scope>
    <source>
        <strain evidence="5 6">NBRC 110450</strain>
    </source>
</reference>
<keyword evidence="6" id="KW-1185">Reference proteome</keyword>
<dbReference type="PANTHER" id="PTHR43037">
    <property type="entry name" value="UNNAMED PRODUCT-RELATED"/>
    <property type="match status" value="1"/>
</dbReference>
<feature type="domain" description="Esterase Ig-like N-terminal" evidence="4">
    <location>
        <begin position="39"/>
        <end position="166"/>
    </location>
</feature>
<dbReference type="SUPFAM" id="SSF53474">
    <property type="entry name" value="alpha/beta-Hydrolases"/>
    <property type="match status" value="1"/>
</dbReference>
<evidence type="ECO:0000313" key="5">
    <source>
        <dbReference type="EMBL" id="GIG93096.1"/>
    </source>
</evidence>
<proteinExistence type="predicted"/>
<dbReference type="Proteomes" id="UP000646749">
    <property type="component" value="Unassembled WGS sequence"/>
</dbReference>
<dbReference type="Pfam" id="PF18435">
    <property type="entry name" value="EstA_Ig_like"/>
    <property type="match status" value="1"/>
</dbReference>
<name>A0ABQ4EEF1_9ACTN</name>